<dbReference type="InterPro" id="IPR011256">
    <property type="entry name" value="Reg_factor_effector_dom_sf"/>
</dbReference>
<dbReference type="Proteomes" id="UP000198901">
    <property type="component" value="Unassembled WGS sequence"/>
</dbReference>
<reference evidence="2 3" key="1">
    <citation type="submission" date="2016-10" db="EMBL/GenBank/DDBJ databases">
        <authorList>
            <person name="de Groot N.N."/>
        </authorList>
    </citation>
    <scope>NUCLEOTIDE SEQUENCE [LARGE SCALE GENOMIC DNA]</scope>
    <source>
        <strain evidence="2 3">DSM 21668</strain>
    </source>
</reference>
<dbReference type="OrthoDB" id="8560232at2"/>
<evidence type="ECO:0000313" key="3">
    <source>
        <dbReference type="Proteomes" id="UP000198901"/>
    </source>
</evidence>
<name>A0A1G9YBB8_9BACT</name>
<dbReference type="Gene3D" id="3.20.80.10">
    <property type="entry name" value="Regulatory factor, effector binding domain"/>
    <property type="match status" value="1"/>
</dbReference>
<dbReference type="AlphaFoldDB" id="A0A1G9YBB8"/>
<dbReference type="PANTHER" id="PTHR40055:SF1">
    <property type="entry name" value="TRANSCRIPTIONAL REGULATOR YGIV-RELATED"/>
    <property type="match status" value="1"/>
</dbReference>
<dbReference type="STRING" id="563176.SAMN04488090_4869"/>
<dbReference type="InterPro" id="IPR029442">
    <property type="entry name" value="GyrI-like"/>
</dbReference>
<dbReference type="Pfam" id="PF06445">
    <property type="entry name" value="GyrI-like"/>
    <property type="match status" value="1"/>
</dbReference>
<feature type="domain" description="AraC effector-binding" evidence="1">
    <location>
        <begin position="4"/>
        <end position="156"/>
    </location>
</feature>
<protein>
    <submittedName>
        <fullName evidence="2">AraC family transcriptional regulator</fullName>
    </submittedName>
</protein>
<evidence type="ECO:0000259" key="1">
    <source>
        <dbReference type="SMART" id="SM00871"/>
    </source>
</evidence>
<dbReference type="SMART" id="SM00871">
    <property type="entry name" value="AraC_E_bind"/>
    <property type="match status" value="1"/>
</dbReference>
<dbReference type="PANTHER" id="PTHR40055">
    <property type="entry name" value="TRANSCRIPTIONAL REGULATOR YGIV-RELATED"/>
    <property type="match status" value="1"/>
</dbReference>
<dbReference type="InterPro" id="IPR010499">
    <property type="entry name" value="AraC_E-bd"/>
</dbReference>
<evidence type="ECO:0000313" key="2">
    <source>
        <dbReference type="EMBL" id="SDN05703.1"/>
    </source>
</evidence>
<dbReference type="EMBL" id="FNGS01000012">
    <property type="protein sequence ID" value="SDN05703.1"/>
    <property type="molecule type" value="Genomic_DNA"/>
</dbReference>
<gene>
    <name evidence="2" type="ORF">SAMN04488090_4869</name>
</gene>
<dbReference type="InterPro" id="IPR050908">
    <property type="entry name" value="SmbC-like"/>
</dbReference>
<proteinExistence type="predicted"/>
<keyword evidence="3" id="KW-1185">Reference proteome</keyword>
<organism evidence="2 3">
    <name type="scientific">Siphonobacter aquaeclarae</name>
    <dbReference type="NCBI Taxonomy" id="563176"/>
    <lineage>
        <taxon>Bacteria</taxon>
        <taxon>Pseudomonadati</taxon>
        <taxon>Bacteroidota</taxon>
        <taxon>Cytophagia</taxon>
        <taxon>Cytophagales</taxon>
        <taxon>Cytophagaceae</taxon>
        <taxon>Siphonobacter</taxon>
    </lineage>
</organism>
<sequence length="158" mass="17966">MSLPSPRIETIGAKYFVGIRLPMSFAANRTAELWQTFMPLRARIENRVSAELYSLQVYPPALTMETSFEKWALAEVAEGVPAPEGMESFRLEGGQYAVFQYKGHPAAAQPFFQEIFQVWLPASGYILDDRPHFEILGAAYRNNHPDSEEEVWIPVKKN</sequence>
<dbReference type="RefSeq" id="WP_093208907.1">
    <property type="nucleotide sequence ID" value="NZ_FNGS01000012.1"/>
</dbReference>
<dbReference type="SUPFAM" id="SSF55136">
    <property type="entry name" value="Probable bacterial effector-binding domain"/>
    <property type="match status" value="1"/>
</dbReference>
<accession>A0A1G9YBB8</accession>